<accession>A0AA48GP70</accession>
<evidence type="ECO:0008006" key="3">
    <source>
        <dbReference type="Google" id="ProtNLM"/>
    </source>
</evidence>
<dbReference type="AlphaFoldDB" id="A0AA48GP70"/>
<evidence type="ECO:0000313" key="2">
    <source>
        <dbReference type="Proteomes" id="UP001238179"/>
    </source>
</evidence>
<protein>
    <recommendedName>
        <fullName evidence="3">DUF3261 domain-containing protein</fullName>
    </recommendedName>
</protein>
<dbReference type="InterPro" id="IPR021675">
    <property type="entry name" value="DUF3261"/>
</dbReference>
<sequence length="174" mass="19250">MKRALLLVLALLGCAWRPSLPYRLQPASTGPRCFANQEVVFRRPGAQPERLLTTVENDGRRLSIVASSPLGQTLFVLRVEDGPAVLDARVPLPEAFDPNLLPALIQLSDWPLEEARKGLAPGMELREEGALRTLLRKGRTLLTLDRKGAEPPYRAILLRVPPMDLEATITTLDD</sequence>
<name>A0AA48GP70_9BACT</name>
<proteinExistence type="predicted"/>
<gene>
    <name evidence="1" type="ORF">METEAL_06210</name>
</gene>
<dbReference type="RefSeq" id="WP_316414337.1">
    <property type="nucleotide sequence ID" value="NZ_AP027080.1"/>
</dbReference>
<dbReference type="Pfam" id="PF11659">
    <property type="entry name" value="DUF3261"/>
    <property type="match status" value="1"/>
</dbReference>
<dbReference type="KEGG" id="msil:METEAL_06210"/>
<dbReference type="EMBL" id="AP027080">
    <property type="protein sequence ID" value="BDU71447.1"/>
    <property type="molecule type" value="Genomic_DNA"/>
</dbReference>
<keyword evidence="2" id="KW-1185">Reference proteome</keyword>
<organism evidence="1 2">
    <name type="scientific">Mesoterricola silvestris</name>
    <dbReference type="NCBI Taxonomy" id="2927979"/>
    <lineage>
        <taxon>Bacteria</taxon>
        <taxon>Pseudomonadati</taxon>
        <taxon>Acidobacteriota</taxon>
        <taxon>Holophagae</taxon>
        <taxon>Holophagales</taxon>
        <taxon>Holophagaceae</taxon>
        <taxon>Mesoterricola</taxon>
    </lineage>
</organism>
<reference evidence="2" key="1">
    <citation type="journal article" date="2023" name="Int. J. Syst. Evol. Microbiol.">
        <title>Mesoterricola silvestris gen. nov., sp. nov., Mesoterricola sediminis sp. nov., Geothrix oryzae sp. nov., Geothrix edaphica sp. nov., Geothrix rubra sp. nov., and Geothrix limicola sp. nov., six novel members of Acidobacteriota isolated from soils.</title>
        <authorList>
            <person name="Itoh H."/>
            <person name="Sugisawa Y."/>
            <person name="Mise K."/>
            <person name="Xu Z."/>
            <person name="Kuniyasu M."/>
            <person name="Ushijima N."/>
            <person name="Kawano K."/>
            <person name="Kobayashi E."/>
            <person name="Shiratori Y."/>
            <person name="Masuda Y."/>
            <person name="Senoo K."/>
        </authorList>
    </citation>
    <scope>NUCLEOTIDE SEQUENCE [LARGE SCALE GENOMIC DNA]</scope>
    <source>
        <strain evidence="2">W79</strain>
    </source>
</reference>
<evidence type="ECO:0000313" key="1">
    <source>
        <dbReference type="EMBL" id="BDU71447.1"/>
    </source>
</evidence>
<dbReference type="Proteomes" id="UP001238179">
    <property type="component" value="Chromosome"/>
</dbReference>